<sequence>MVYRSADTTVPMGIYSLAMAPAGAVRCAVGGREQAQDLDRIYPDETLVYRTSGPGGREWHIPPDTSLSMTGNLVHHDERIFADSYAFRLERWVENPRLDSYLVSFGRGLFGDQPGVRGSSTSLAALFQVYGTAELRGKDAVGRLELFETSSTDLVITSDMVVPVMPEDSKGLRVKAHRLVE</sequence>
<accession>A0ABR1UF30</accession>
<keyword evidence="2" id="KW-1185">Reference proteome</keyword>
<dbReference type="InterPro" id="IPR036396">
    <property type="entry name" value="Cyt_P450_sf"/>
</dbReference>
<comment type="caution">
    <text evidence="1">The sequence shown here is derived from an EMBL/GenBank/DDBJ whole genome shotgun (WGS) entry which is preliminary data.</text>
</comment>
<dbReference type="Proteomes" id="UP001446871">
    <property type="component" value="Unassembled WGS sequence"/>
</dbReference>
<dbReference type="SUPFAM" id="SSF48264">
    <property type="entry name" value="Cytochrome P450"/>
    <property type="match status" value="1"/>
</dbReference>
<reference evidence="1 2" key="1">
    <citation type="submission" date="2023-01" db="EMBL/GenBank/DDBJ databases">
        <title>Analysis of 21 Apiospora genomes using comparative genomics revels a genus with tremendous synthesis potential of carbohydrate active enzymes and secondary metabolites.</title>
        <authorList>
            <person name="Sorensen T."/>
        </authorList>
    </citation>
    <scope>NUCLEOTIDE SEQUENCE [LARGE SCALE GENOMIC DNA]</scope>
    <source>
        <strain evidence="1 2">CBS 83171</strain>
    </source>
</reference>
<name>A0ABR1UF30_9PEZI</name>
<evidence type="ECO:0000313" key="1">
    <source>
        <dbReference type="EMBL" id="KAK8057491.1"/>
    </source>
</evidence>
<dbReference type="EMBL" id="JAQQWM010000007">
    <property type="protein sequence ID" value="KAK8057491.1"/>
    <property type="molecule type" value="Genomic_DNA"/>
</dbReference>
<organism evidence="1 2">
    <name type="scientific">Apiospora saccharicola</name>
    <dbReference type="NCBI Taxonomy" id="335842"/>
    <lineage>
        <taxon>Eukaryota</taxon>
        <taxon>Fungi</taxon>
        <taxon>Dikarya</taxon>
        <taxon>Ascomycota</taxon>
        <taxon>Pezizomycotina</taxon>
        <taxon>Sordariomycetes</taxon>
        <taxon>Xylariomycetidae</taxon>
        <taxon>Amphisphaeriales</taxon>
        <taxon>Apiosporaceae</taxon>
        <taxon>Apiospora</taxon>
    </lineage>
</organism>
<dbReference type="Gene3D" id="1.10.630.10">
    <property type="entry name" value="Cytochrome P450"/>
    <property type="match status" value="1"/>
</dbReference>
<proteinExistence type="predicted"/>
<protein>
    <submittedName>
        <fullName evidence="1">Cytochrome P450</fullName>
    </submittedName>
</protein>
<evidence type="ECO:0000313" key="2">
    <source>
        <dbReference type="Proteomes" id="UP001446871"/>
    </source>
</evidence>
<gene>
    <name evidence="1" type="ORF">PG996_011428</name>
</gene>